<proteinExistence type="predicted"/>
<dbReference type="OrthoDB" id="6234674at2759"/>
<accession>A0A6G0XSZ8</accession>
<reference evidence="2 3" key="1">
    <citation type="submission" date="2019-08" db="EMBL/GenBank/DDBJ databases">
        <title>Whole genome of Aphis craccivora.</title>
        <authorList>
            <person name="Voronova N.V."/>
            <person name="Shulinski R.S."/>
            <person name="Bandarenka Y.V."/>
            <person name="Zhorov D.G."/>
            <person name="Warner D."/>
        </authorList>
    </citation>
    <scope>NUCLEOTIDE SEQUENCE [LARGE SCALE GENOMIC DNA]</scope>
    <source>
        <strain evidence="2">180601</strain>
        <tissue evidence="2">Whole Body</tissue>
    </source>
</reference>
<sequence>VNSSMAKYTRRKSVCSLCFQLLTRPRWTAIACPLLRRAGSPDDDHIIIIICRVRKIMRDRPPARALLRQYSHCDAHPPNCRFTETAVVVSKTRGMFGILVLGLSTAAFLFGRCGCDGQTTDVGSLTSQIGGYVVFKCPAVPQPRFDHDGGLRRLVAVRWTKDGQTVFTCSEGTLTTDERYDGRTTVVEPPEFSNVVYIAINVSSLRESDTGDYECHVTYSGDAGPLQHSSSPLPTLSSLQSSTDSTLNAVDNDMGATAGVRFRLDVE</sequence>
<dbReference type="PROSITE" id="PS50835">
    <property type="entry name" value="IG_LIKE"/>
    <property type="match status" value="1"/>
</dbReference>
<dbReference type="SUPFAM" id="SSF48726">
    <property type="entry name" value="Immunoglobulin"/>
    <property type="match status" value="1"/>
</dbReference>
<dbReference type="AlphaFoldDB" id="A0A6G0XSZ8"/>
<evidence type="ECO:0000259" key="1">
    <source>
        <dbReference type="PROSITE" id="PS50835"/>
    </source>
</evidence>
<dbReference type="InterPro" id="IPR036179">
    <property type="entry name" value="Ig-like_dom_sf"/>
</dbReference>
<gene>
    <name evidence="2" type="ORF">FWK35_00036753</name>
</gene>
<feature type="non-terminal residue" evidence="2">
    <location>
        <position position="267"/>
    </location>
</feature>
<dbReference type="EMBL" id="VUJU01007571">
    <property type="protein sequence ID" value="KAF0743635.1"/>
    <property type="molecule type" value="Genomic_DNA"/>
</dbReference>
<comment type="caution">
    <text evidence="2">The sequence shown here is derived from an EMBL/GenBank/DDBJ whole genome shotgun (WGS) entry which is preliminary data.</text>
</comment>
<evidence type="ECO:0000313" key="3">
    <source>
        <dbReference type="Proteomes" id="UP000478052"/>
    </source>
</evidence>
<dbReference type="Gene3D" id="2.60.40.10">
    <property type="entry name" value="Immunoglobulins"/>
    <property type="match status" value="1"/>
</dbReference>
<protein>
    <submittedName>
        <fullName evidence="2">Protein borderless-like isoform X2</fullName>
    </submittedName>
</protein>
<evidence type="ECO:0000313" key="2">
    <source>
        <dbReference type="EMBL" id="KAF0743635.1"/>
    </source>
</evidence>
<feature type="domain" description="Ig-like" evidence="1">
    <location>
        <begin position="130"/>
        <end position="231"/>
    </location>
</feature>
<dbReference type="InterPro" id="IPR013783">
    <property type="entry name" value="Ig-like_fold"/>
</dbReference>
<dbReference type="InterPro" id="IPR007110">
    <property type="entry name" value="Ig-like_dom"/>
</dbReference>
<dbReference type="Proteomes" id="UP000478052">
    <property type="component" value="Unassembled WGS sequence"/>
</dbReference>
<feature type="non-terminal residue" evidence="2">
    <location>
        <position position="1"/>
    </location>
</feature>
<keyword evidence="3" id="KW-1185">Reference proteome</keyword>
<organism evidence="2 3">
    <name type="scientific">Aphis craccivora</name>
    <name type="common">Cowpea aphid</name>
    <dbReference type="NCBI Taxonomy" id="307492"/>
    <lineage>
        <taxon>Eukaryota</taxon>
        <taxon>Metazoa</taxon>
        <taxon>Ecdysozoa</taxon>
        <taxon>Arthropoda</taxon>
        <taxon>Hexapoda</taxon>
        <taxon>Insecta</taxon>
        <taxon>Pterygota</taxon>
        <taxon>Neoptera</taxon>
        <taxon>Paraneoptera</taxon>
        <taxon>Hemiptera</taxon>
        <taxon>Sternorrhyncha</taxon>
        <taxon>Aphidomorpha</taxon>
        <taxon>Aphidoidea</taxon>
        <taxon>Aphididae</taxon>
        <taxon>Aphidini</taxon>
        <taxon>Aphis</taxon>
        <taxon>Aphis</taxon>
    </lineage>
</organism>
<name>A0A6G0XSZ8_APHCR</name>